<dbReference type="PANTHER" id="PTHR12549">
    <property type="entry name" value="JMJC DOMAIN-CONTAINING HISTONE DEMETHYLATION PROTEIN"/>
    <property type="match status" value="1"/>
</dbReference>
<keyword evidence="4" id="KW-0539">Nucleus</keyword>
<evidence type="ECO:0000256" key="3">
    <source>
        <dbReference type="ARBA" id="ARBA00022723"/>
    </source>
</evidence>
<dbReference type="Proteomes" id="UP001412067">
    <property type="component" value="Unassembled WGS sequence"/>
</dbReference>
<name>A0ABR2M1F0_9ASPA</name>
<protein>
    <recommendedName>
        <fullName evidence="7">JmjC domain-containing protein</fullName>
    </recommendedName>
</protein>
<comment type="similarity">
    <text evidence="2">Belongs to the JARID1 histone demethylase family.</text>
</comment>
<evidence type="ECO:0000256" key="4">
    <source>
        <dbReference type="ARBA" id="ARBA00023242"/>
    </source>
</evidence>
<evidence type="ECO:0008006" key="7">
    <source>
        <dbReference type="Google" id="ProtNLM"/>
    </source>
</evidence>
<dbReference type="InterPro" id="IPR045109">
    <property type="entry name" value="LSDs-like"/>
</dbReference>
<sequence length="537" mass="59371">MTTAGVRRRQPPTEVPLTGQWAAVQGTASPGSNVLANNNEYVDGYFLVFDWRVNNDCSIPCPPKVLGGCGSGLLALKRTFKSNWVTNLINNAEGLINNCNFVNDSASRISSLCPENCSATVVDHRTSALRRATFRRSSHDNFLYCPNALELEDGEYAHFQKHWARGVPVIVRGVLEKTTGLSWDPMRFNEAGCCRSDLLEIGNGLAGKFFRGYVEGRIHQNGWPEMLKLKDWPPSSFFAERLPRHCSEFIAALPYKDYTHPVAGIMNLASRIPEGRPSPDLGPKTYIAYGFHDELGRGDTVTKLHCDISDAELSARLSSILPPQAIPSTGCLDPVFTESWQGEMPYEAERLLAAVASVQAPVAPVAVITVDLKSLLSIFDSVHFSYLPDQYTEDLTKAIMPISSCDPSLISSYINSFNVVDSAPSVSVAPTAAVDVSVSSDVAISVSEDMHMTEAIDFEPAVSEPIGSEIFEVQGLGLRYQSPENSPPRRFHYYYLIRCLSRTRYASSCQQRKMQRCRTRRTDLRLAGLSQCRQLLP</sequence>
<comment type="subcellular location">
    <subcellularLocation>
        <location evidence="1">Nucleus</location>
    </subcellularLocation>
</comment>
<evidence type="ECO:0000313" key="6">
    <source>
        <dbReference type="Proteomes" id="UP001412067"/>
    </source>
</evidence>
<evidence type="ECO:0000256" key="1">
    <source>
        <dbReference type="ARBA" id="ARBA00004123"/>
    </source>
</evidence>
<keyword evidence="6" id="KW-1185">Reference proteome</keyword>
<comment type="caution">
    <text evidence="5">The sequence shown here is derived from an EMBL/GenBank/DDBJ whole genome shotgun (WGS) entry which is preliminary data.</text>
</comment>
<organism evidence="5 6">
    <name type="scientific">Platanthera guangdongensis</name>
    <dbReference type="NCBI Taxonomy" id="2320717"/>
    <lineage>
        <taxon>Eukaryota</taxon>
        <taxon>Viridiplantae</taxon>
        <taxon>Streptophyta</taxon>
        <taxon>Embryophyta</taxon>
        <taxon>Tracheophyta</taxon>
        <taxon>Spermatophyta</taxon>
        <taxon>Magnoliopsida</taxon>
        <taxon>Liliopsida</taxon>
        <taxon>Asparagales</taxon>
        <taxon>Orchidaceae</taxon>
        <taxon>Orchidoideae</taxon>
        <taxon>Orchideae</taxon>
        <taxon>Orchidinae</taxon>
        <taxon>Platanthera</taxon>
    </lineage>
</organism>
<dbReference type="SUPFAM" id="SSF51197">
    <property type="entry name" value="Clavaminate synthase-like"/>
    <property type="match status" value="1"/>
</dbReference>
<dbReference type="PANTHER" id="PTHR12549:SF38">
    <property type="entry name" value="JMJC DOMAIN-CONTAINING HISTONE DEMETHYLASE 2, ISOFORM A"/>
    <property type="match status" value="1"/>
</dbReference>
<gene>
    <name evidence="5" type="ORF">KSP40_PGU001469</name>
</gene>
<accession>A0ABR2M1F0</accession>
<reference evidence="5 6" key="1">
    <citation type="journal article" date="2022" name="Nat. Plants">
        <title>Genomes of leafy and leafless Platanthera orchids illuminate the evolution of mycoheterotrophy.</title>
        <authorList>
            <person name="Li M.H."/>
            <person name="Liu K.W."/>
            <person name="Li Z."/>
            <person name="Lu H.C."/>
            <person name="Ye Q.L."/>
            <person name="Zhang D."/>
            <person name="Wang J.Y."/>
            <person name="Li Y.F."/>
            <person name="Zhong Z.M."/>
            <person name="Liu X."/>
            <person name="Yu X."/>
            <person name="Liu D.K."/>
            <person name="Tu X.D."/>
            <person name="Liu B."/>
            <person name="Hao Y."/>
            <person name="Liao X.Y."/>
            <person name="Jiang Y.T."/>
            <person name="Sun W.H."/>
            <person name="Chen J."/>
            <person name="Chen Y.Q."/>
            <person name="Ai Y."/>
            <person name="Zhai J.W."/>
            <person name="Wu S.S."/>
            <person name="Zhou Z."/>
            <person name="Hsiao Y.Y."/>
            <person name="Wu W.L."/>
            <person name="Chen Y.Y."/>
            <person name="Lin Y.F."/>
            <person name="Hsu J.L."/>
            <person name="Li C.Y."/>
            <person name="Wang Z.W."/>
            <person name="Zhao X."/>
            <person name="Zhong W.Y."/>
            <person name="Ma X.K."/>
            <person name="Ma L."/>
            <person name="Huang J."/>
            <person name="Chen G.Z."/>
            <person name="Huang M.Z."/>
            <person name="Huang L."/>
            <person name="Peng D.H."/>
            <person name="Luo Y.B."/>
            <person name="Zou S.Q."/>
            <person name="Chen S.P."/>
            <person name="Lan S."/>
            <person name="Tsai W.C."/>
            <person name="Van de Peer Y."/>
            <person name="Liu Z.J."/>
        </authorList>
    </citation>
    <scope>NUCLEOTIDE SEQUENCE [LARGE SCALE GENOMIC DNA]</scope>
    <source>
        <strain evidence="5">Lor288</strain>
    </source>
</reference>
<evidence type="ECO:0000256" key="2">
    <source>
        <dbReference type="ARBA" id="ARBA00006801"/>
    </source>
</evidence>
<dbReference type="Gene3D" id="2.60.120.650">
    <property type="entry name" value="Cupin"/>
    <property type="match status" value="1"/>
</dbReference>
<evidence type="ECO:0000313" key="5">
    <source>
        <dbReference type="EMBL" id="KAK8956318.1"/>
    </source>
</evidence>
<proteinExistence type="inferred from homology"/>
<keyword evidence="3" id="KW-0479">Metal-binding</keyword>
<dbReference type="EMBL" id="JBBWWR010000013">
    <property type="protein sequence ID" value="KAK8956318.1"/>
    <property type="molecule type" value="Genomic_DNA"/>
</dbReference>